<reference evidence="1" key="1">
    <citation type="submission" date="2016-05" db="EMBL/GenBank/DDBJ databases">
        <title>Microbial consortia oxidize butane by reversing methanogenesis.</title>
        <authorList>
            <person name="Laso-Perez R."/>
            <person name="Richter M."/>
            <person name="Wegener G."/>
            <person name="Musat F."/>
        </authorList>
    </citation>
    <scope>NUCLEOTIDE SEQUENCE [LARGE SCALE GENOMIC DNA]</scope>
    <source>
        <strain evidence="1">BOX2</strain>
    </source>
</reference>
<dbReference type="STRING" id="1838285.SCAL_001053"/>
<proteinExistence type="predicted"/>
<name>A0A1F2P8U2_9EURY</name>
<evidence type="ECO:0000313" key="2">
    <source>
        <dbReference type="Proteomes" id="UP000186940"/>
    </source>
</evidence>
<protein>
    <submittedName>
        <fullName evidence="1">Uncharacterized protein</fullName>
    </submittedName>
</protein>
<gene>
    <name evidence="1" type="ORF">SCAL_001053</name>
</gene>
<dbReference type="EMBL" id="LYOS01000003">
    <property type="protein sequence ID" value="OFV67678.1"/>
    <property type="molecule type" value="Genomic_DNA"/>
</dbReference>
<sequence>MIPLLNHVGDPARYDELGCCEDMATELYWGSGRAIWDKMMGTQNLRG</sequence>
<accession>A0A1F2P8U2</accession>
<dbReference type="Proteomes" id="UP000186940">
    <property type="component" value="Unassembled WGS sequence"/>
</dbReference>
<keyword evidence="2" id="KW-1185">Reference proteome</keyword>
<dbReference type="AlphaFoldDB" id="A0A1F2P8U2"/>
<organism evidence="1 2">
    <name type="scientific">Candidatus Syntropharchaeum caldarium</name>
    <dbReference type="NCBI Taxonomy" id="1838285"/>
    <lineage>
        <taxon>Archaea</taxon>
        <taxon>Methanobacteriati</taxon>
        <taxon>Methanobacteriota</taxon>
        <taxon>Stenosarchaea group</taxon>
        <taxon>Methanomicrobia</taxon>
        <taxon>Methanosarcinales</taxon>
        <taxon>ANME-2 cluster</taxon>
        <taxon>Candidatus Syntropharchaeum</taxon>
    </lineage>
</organism>
<comment type="caution">
    <text evidence="1">The sequence shown here is derived from an EMBL/GenBank/DDBJ whole genome shotgun (WGS) entry which is preliminary data.</text>
</comment>
<evidence type="ECO:0000313" key="1">
    <source>
        <dbReference type="EMBL" id="OFV67678.1"/>
    </source>
</evidence>